<keyword evidence="1" id="KW-0732">Signal</keyword>
<dbReference type="PANTHER" id="PTHR13593">
    <property type="match status" value="1"/>
</dbReference>
<sequence length="504" mass="55364">MKTHAGFVWAVVAQAVLAVPLSRNDTLSSRGGSPEEAKELERRGSRSAHFLLVNATPWTFREAGQHTYQMESWEFPPTIAPGTSTRIYMKGEGGKDDGGEFSYAIDGLGTGGEPSVFEVQYRGAGLFSDPVVQVKFSSLETLHNFAGSTLQLEWREDNNIPFAIASSEENPASPSIQPMIVSSNPPEDWMHATYDRIACLSLRELAIPGTHDTGMSVVSSGGSGASFLNEDVVITQELGVKEQLQFGARWFDIRPVISGGDWTTGHYSFSLGQWQGANGEYLLPMIDRINEFTAANKELVILNLSHGLNTDLFAGDEGNRLTQAEWDELMTVMLGLQNRVTGRGGEADVSQLKVSDLISDRAAVLIVVDDLVDGRDNERVNTGDFADEGFFRRDQMPLFDRFADEDDQDGMIADQLAKLKTQRQVSDSEMFLLSWTLTQSDILDLATQSNVKNGQAANRALVEKLWPEMSSSSYPNIINVDAYPHDGGIATLAMAINYHFAKKC</sequence>
<accession>A0AAJ0HBZ7</accession>
<evidence type="ECO:0000313" key="2">
    <source>
        <dbReference type="EMBL" id="KAK3346721.1"/>
    </source>
</evidence>
<evidence type="ECO:0000313" key="3">
    <source>
        <dbReference type="Proteomes" id="UP001275084"/>
    </source>
</evidence>
<dbReference type="Gene3D" id="3.20.20.190">
    <property type="entry name" value="Phosphatidylinositol (PI) phosphodiesterase"/>
    <property type="match status" value="1"/>
</dbReference>
<feature type="signal peptide" evidence="1">
    <location>
        <begin position="1"/>
        <end position="18"/>
    </location>
</feature>
<feature type="chain" id="PRO_5042571122" evidence="1">
    <location>
        <begin position="19"/>
        <end position="504"/>
    </location>
</feature>
<dbReference type="AlphaFoldDB" id="A0AAJ0HBZ7"/>
<protein>
    <submittedName>
        <fullName evidence="2">PLC-like phosphodiesterase</fullName>
    </submittedName>
</protein>
<keyword evidence="3" id="KW-1185">Reference proteome</keyword>
<dbReference type="InterPro" id="IPR051057">
    <property type="entry name" value="PI-PLC_domain"/>
</dbReference>
<organism evidence="2 3">
    <name type="scientific">Lasiosphaeria hispida</name>
    <dbReference type="NCBI Taxonomy" id="260671"/>
    <lineage>
        <taxon>Eukaryota</taxon>
        <taxon>Fungi</taxon>
        <taxon>Dikarya</taxon>
        <taxon>Ascomycota</taxon>
        <taxon>Pezizomycotina</taxon>
        <taxon>Sordariomycetes</taxon>
        <taxon>Sordariomycetidae</taxon>
        <taxon>Sordariales</taxon>
        <taxon>Lasiosphaeriaceae</taxon>
        <taxon>Lasiosphaeria</taxon>
    </lineage>
</organism>
<dbReference type="GO" id="GO:0006629">
    <property type="term" value="P:lipid metabolic process"/>
    <property type="evidence" value="ECO:0007669"/>
    <property type="project" value="InterPro"/>
</dbReference>
<dbReference type="Proteomes" id="UP001275084">
    <property type="component" value="Unassembled WGS sequence"/>
</dbReference>
<name>A0AAJ0HBZ7_9PEZI</name>
<gene>
    <name evidence="2" type="ORF">B0T25DRAFT_571838</name>
</gene>
<proteinExistence type="predicted"/>
<reference evidence="2" key="1">
    <citation type="journal article" date="2023" name="Mol. Phylogenet. Evol.">
        <title>Genome-scale phylogeny and comparative genomics of the fungal order Sordariales.</title>
        <authorList>
            <person name="Hensen N."/>
            <person name="Bonometti L."/>
            <person name="Westerberg I."/>
            <person name="Brannstrom I.O."/>
            <person name="Guillou S."/>
            <person name="Cros-Aarteil S."/>
            <person name="Calhoun S."/>
            <person name="Haridas S."/>
            <person name="Kuo A."/>
            <person name="Mondo S."/>
            <person name="Pangilinan J."/>
            <person name="Riley R."/>
            <person name="LaButti K."/>
            <person name="Andreopoulos B."/>
            <person name="Lipzen A."/>
            <person name="Chen C."/>
            <person name="Yan M."/>
            <person name="Daum C."/>
            <person name="Ng V."/>
            <person name="Clum A."/>
            <person name="Steindorff A."/>
            <person name="Ohm R.A."/>
            <person name="Martin F."/>
            <person name="Silar P."/>
            <person name="Natvig D.O."/>
            <person name="Lalanne C."/>
            <person name="Gautier V."/>
            <person name="Ament-Velasquez S.L."/>
            <person name="Kruys A."/>
            <person name="Hutchinson M.I."/>
            <person name="Powell A.J."/>
            <person name="Barry K."/>
            <person name="Miller A.N."/>
            <person name="Grigoriev I.V."/>
            <person name="Debuchy R."/>
            <person name="Gladieux P."/>
            <person name="Hiltunen Thoren M."/>
            <person name="Johannesson H."/>
        </authorList>
    </citation>
    <scope>NUCLEOTIDE SEQUENCE</scope>
    <source>
        <strain evidence="2">CBS 955.72</strain>
    </source>
</reference>
<dbReference type="InterPro" id="IPR017946">
    <property type="entry name" value="PLC-like_Pdiesterase_TIM-brl"/>
</dbReference>
<dbReference type="GO" id="GO:0008081">
    <property type="term" value="F:phosphoric diester hydrolase activity"/>
    <property type="evidence" value="ECO:0007669"/>
    <property type="project" value="InterPro"/>
</dbReference>
<dbReference type="CDD" id="cd08621">
    <property type="entry name" value="PI-PLCXDc_like_2"/>
    <property type="match status" value="1"/>
</dbReference>
<evidence type="ECO:0000256" key="1">
    <source>
        <dbReference type="SAM" id="SignalP"/>
    </source>
</evidence>
<dbReference type="PANTHER" id="PTHR13593:SF143">
    <property type="entry name" value="PHOSPHATIDYLINOSITOL-SPECIFIC PHOSPHOLIPASE C X DOMAIN-CONTAINING PROTEIN"/>
    <property type="match status" value="1"/>
</dbReference>
<comment type="caution">
    <text evidence="2">The sequence shown here is derived from an EMBL/GenBank/DDBJ whole genome shotgun (WGS) entry which is preliminary data.</text>
</comment>
<dbReference type="EMBL" id="JAUIQD010000006">
    <property type="protein sequence ID" value="KAK3346721.1"/>
    <property type="molecule type" value="Genomic_DNA"/>
</dbReference>
<reference evidence="2" key="2">
    <citation type="submission" date="2023-06" db="EMBL/GenBank/DDBJ databases">
        <authorList>
            <consortium name="Lawrence Berkeley National Laboratory"/>
            <person name="Haridas S."/>
            <person name="Hensen N."/>
            <person name="Bonometti L."/>
            <person name="Westerberg I."/>
            <person name="Brannstrom I.O."/>
            <person name="Guillou S."/>
            <person name="Cros-Aarteil S."/>
            <person name="Calhoun S."/>
            <person name="Kuo A."/>
            <person name="Mondo S."/>
            <person name="Pangilinan J."/>
            <person name="Riley R."/>
            <person name="Labutti K."/>
            <person name="Andreopoulos B."/>
            <person name="Lipzen A."/>
            <person name="Chen C."/>
            <person name="Yanf M."/>
            <person name="Daum C."/>
            <person name="Ng V."/>
            <person name="Clum A."/>
            <person name="Steindorff A."/>
            <person name="Ohm R."/>
            <person name="Martin F."/>
            <person name="Silar P."/>
            <person name="Natvig D."/>
            <person name="Lalanne C."/>
            <person name="Gautier V."/>
            <person name="Ament-Velasquez S.L."/>
            <person name="Kruys A."/>
            <person name="Hutchinson M.I."/>
            <person name="Powell A.J."/>
            <person name="Barry K."/>
            <person name="Miller A.N."/>
            <person name="Grigoriev I.V."/>
            <person name="Debuchy R."/>
            <person name="Gladieux P."/>
            <person name="Thoren M.H."/>
            <person name="Johannesson H."/>
        </authorList>
    </citation>
    <scope>NUCLEOTIDE SEQUENCE</scope>
    <source>
        <strain evidence="2">CBS 955.72</strain>
    </source>
</reference>
<dbReference type="SUPFAM" id="SSF51695">
    <property type="entry name" value="PLC-like phosphodiesterases"/>
    <property type="match status" value="1"/>
</dbReference>